<dbReference type="AlphaFoldDB" id="A0AAV9I3J1"/>
<evidence type="ECO:0000259" key="7">
    <source>
        <dbReference type="SMART" id="SM00245"/>
    </source>
</evidence>
<comment type="caution">
    <text evidence="8">The sequence shown here is derived from an EMBL/GenBank/DDBJ whole genome shotgun (WGS) entry which is preliminary data.</text>
</comment>
<dbReference type="CDD" id="cd07560">
    <property type="entry name" value="Peptidase_S41_CPP"/>
    <property type="match status" value="1"/>
</dbReference>
<evidence type="ECO:0000259" key="6">
    <source>
        <dbReference type="SMART" id="SM00228"/>
    </source>
</evidence>
<keyword evidence="3" id="KW-0378">Hydrolase</keyword>
<dbReference type="InterPro" id="IPR029045">
    <property type="entry name" value="ClpP/crotonase-like_dom_sf"/>
</dbReference>
<dbReference type="PANTHER" id="PTHR32060">
    <property type="entry name" value="TAIL-SPECIFIC PROTEASE"/>
    <property type="match status" value="1"/>
</dbReference>
<evidence type="ECO:0000256" key="1">
    <source>
        <dbReference type="ARBA" id="ARBA00009179"/>
    </source>
</evidence>
<accession>A0AAV9I3J1</accession>
<dbReference type="CDD" id="cd06782">
    <property type="entry name" value="cpPDZ_CPP-like"/>
    <property type="match status" value="1"/>
</dbReference>
<evidence type="ECO:0000313" key="9">
    <source>
        <dbReference type="Proteomes" id="UP001300502"/>
    </source>
</evidence>
<dbReference type="Pfam" id="PF03572">
    <property type="entry name" value="Peptidase_S41"/>
    <property type="match status" value="1"/>
</dbReference>
<dbReference type="Gene3D" id="3.30.750.44">
    <property type="match status" value="1"/>
</dbReference>
<evidence type="ECO:0000256" key="4">
    <source>
        <dbReference type="ARBA" id="ARBA00022825"/>
    </source>
</evidence>
<name>A0AAV9I3J1_9RHOD</name>
<dbReference type="SUPFAM" id="SSF52096">
    <property type="entry name" value="ClpP/crotonase"/>
    <property type="match status" value="1"/>
</dbReference>
<keyword evidence="9" id="KW-1185">Reference proteome</keyword>
<sequence length="677" mass="75791">MAAWSAFVPHAETSIGVSQTSFYGCVLLHKRHFNHYRKVLVIAKPHYSKLVLYCCQQQPPPPKDNRSAPHEKKTTDDSIPQERNTKLTRLFLSHVQRLQTFAYEFMSKPLIIPKNVAILVVTVLLVITWNTYPLLSSRFPSEEDLEPLQQKVALFNIILKDIQRAYVEQVNVDKLFETGVNAMLGSLDPYTQFENNVEAQEMNVKALGRYGGVGLVIAKDVRDKNQIIVVSSFERYAFDAGLRPGDRLLVVDGHPVAGQDLETLTHLLRGEAGTSVTVTVARPGISEPFQVTLKRQVIRVSDVPAYGFIGDQRDGVGYIRLQSFSSNACAQVKSAMQELQKGGNLKSLVLDLRDNPGGLLSSAVDVAELFVPKGSTIVSIKGRLLQERQYQSKKMPLLSPNVRLGVLVNSRTASAAEIVAGAIQDNDLGVVFGSQTFGKGLVQNVDQLPFQTALKYTVGKYYTPSGRCIQSSSYSSDHERLKITAIHERKVFQTKNGRDVLDNGGIEPDIPWEETAIPEWRRLLHQQGLLFYFANDYAATHPKGIGPDFYVDDELFAQFKKYVKEQVAHGPFSISSRFEEPLASLRSELEQQGYRETSKNLEKVSQSLKSEMENELERFDAVIRHDLEDAIRARFQPDSVRIMASLLRDEEIVKAKQVVSDGLLYAKLLSPPQKKAV</sequence>
<proteinExistence type="inferred from homology"/>
<dbReference type="Proteomes" id="UP001300502">
    <property type="component" value="Unassembled WGS sequence"/>
</dbReference>
<dbReference type="EMBL" id="JANCYU010000012">
    <property type="protein sequence ID" value="KAK4523188.1"/>
    <property type="molecule type" value="Genomic_DNA"/>
</dbReference>
<keyword evidence="4" id="KW-0720">Serine protease</keyword>
<dbReference type="PANTHER" id="PTHR32060:SF22">
    <property type="entry name" value="CARBOXYL-TERMINAL-PROCESSING PEPTIDASE 3, CHLOROPLASTIC"/>
    <property type="match status" value="1"/>
</dbReference>
<feature type="compositionally biased region" description="Basic and acidic residues" evidence="5">
    <location>
        <begin position="63"/>
        <end position="76"/>
    </location>
</feature>
<feature type="domain" description="Tail specific protease" evidence="7">
    <location>
        <begin position="286"/>
        <end position="481"/>
    </location>
</feature>
<dbReference type="Pfam" id="PF17820">
    <property type="entry name" value="PDZ_6"/>
    <property type="match status" value="1"/>
</dbReference>
<organism evidence="8 9">
    <name type="scientific">Galdieria yellowstonensis</name>
    <dbReference type="NCBI Taxonomy" id="3028027"/>
    <lineage>
        <taxon>Eukaryota</taxon>
        <taxon>Rhodophyta</taxon>
        <taxon>Bangiophyceae</taxon>
        <taxon>Galdieriales</taxon>
        <taxon>Galdieriaceae</taxon>
        <taxon>Galdieria</taxon>
    </lineage>
</organism>
<evidence type="ECO:0008006" key="10">
    <source>
        <dbReference type="Google" id="ProtNLM"/>
    </source>
</evidence>
<dbReference type="SMART" id="SM00245">
    <property type="entry name" value="TSPc"/>
    <property type="match status" value="1"/>
</dbReference>
<dbReference type="Gene3D" id="3.90.226.10">
    <property type="entry name" value="2-enoyl-CoA Hydratase, Chain A, domain 1"/>
    <property type="match status" value="1"/>
</dbReference>
<dbReference type="InterPro" id="IPR001478">
    <property type="entry name" value="PDZ"/>
</dbReference>
<comment type="similarity">
    <text evidence="1">Belongs to the peptidase S41A family.</text>
</comment>
<dbReference type="InterPro" id="IPR036034">
    <property type="entry name" value="PDZ_sf"/>
</dbReference>
<evidence type="ECO:0000256" key="2">
    <source>
        <dbReference type="ARBA" id="ARBA00022670"/>
    </source>
</evidence>
<dbReference type="GO" id="GO:0006508">
    <property type="term" value="P:proteolysis"/>
    <property type="evidence" value="ECO:0007669"/>
    <property type="project" value="UniProtKB-KW"/>
</dbReference>
<protein>
    <recommendedName>
        <fullName evidence="10">C-terminal processing peptidase</fullName>
    </recommendedName>
</protein>
<evidence type="ECO:0000256" key="3">
    <source>
        <dbReference type="ARBA" id="ARBA00022801"/>
    </source>
</evidence>
<evidence type="ECO:0000256" key="5">
    <source>
        <dbReference type="SAM" id="MobiDB-lite"/>
    </source>
</evidence>
<keyword evidence="2" id="KW-0645">Protease</keyword>
<gene>
    <name evidence="8" type="ORF">GAYE_PCTG44G1080</name>
</gene>
<dbReference type="InterPro" id="IPR005151">
    <property type="entry name" value="Tail-specific_protease"/>
</dbReference>
<dbReference type="InterPro" id="IPR004447">
    <property type="entry name" value="Peptidase_S41A"/>
</dbReference>
<dbReference type="SMART" id="SM00228">
    <property type="entry name" value="PDZ"/>
    <property type="match status" value="1"/>
</dbReference>
<dbReference type="InterPro" id="IPR041489">
    <property type="entry name" value="PDZ_6"/>
</dbReference>
<reference evidence="8 9" key="1">
    <citation type="submission" date="2022-07" db="EMBL/GenBank/DDBJ databases">
        <title>Genome-wide signatures of adaptation to extreme environments.</title>
        <authorList>
            <person name="Cho C.H."/>
            <person name="Yoon H.S."/>
        </authorList>
    </citation>
    <scope>NUCLEOTIDE SEQUENCE [LARGE SCALE GENOMIC DNA]</scope>
    <source>
        <strain evidence="8 9">108.79 E11</strain>
    </source>
</reference>
<dbReference type="NCBIfam" id="TIGR00225">
    <property type="entry name" value="prc"/>
    <property type="match status" value="1"/>
</dbReference>
<feature type="region of interest" description="Disordered" evidence="5">
    <location>
        <begin position="59"/>
        <end position="80"/>
    </location>
</feature>
<dbReference type="GO" id="GO:0004175">
    <property type="term" value="F:endopeptidase activity"/>
    <property type="evidence" value="ECO:0007669"/>
    <property type="project" value="TreeGrafter"/>
</dbReference>
<dbReference type="GO" id="GO:0008236">
    <property type="term" value="F:serine-type peptidase activity"/>
    <property type="evidence" value="ECO:0007669"/>
    <property type="project" value="UniProtKB-KW"/>
</dbReference>
<evidence type="ECO:0000313" key="8">
    <source>
        <dbReference type="EMBL" id="KAK4523188.1"/>
    </source>
</evidence>
<dbReference type="Gene3D" id="2.30.42.10">
    <property type="match status" value="1"/>
</dbReference>
<feature type="domain" description="PDZ" evidence="6">
    <location>
        <begin position="211"/>
        <end position="284"/>
    </location>
</feature>
<dbReference type="SUPFAM" id="SSF50156">
    <property type="entry name" value="PDZ domain-like"/>
    <property type="match status" value="1"/>
</dbReference>